<feature type="compositionally biased region" description="Basic and acidic residues" evidence="1">
    <location>
        <begin position="97"/>
        <end position="110"/>
    </location>
</feature>
<evidence type="ECO:0000313" key="3">
    <source>
        <dbReference type="Proteomes" id="UP000294933"/>
    </source>
</evidence>
<dbReference type="Proteomes" id="UP000294933">
    <property type="component" value="Unassembled WGS sequence"/>
</dbReference>
<reference evidence="2 3" key="1">
    <citation type="submission" date="2018-06" db="EMBL/GenBank/DDBJ databases">
        <title>A transcriptomic atlas of mushroom development highlights an independent origin of complex multicellularity.</title>
        <authorList>
            <consortium name="DOE Joint Genome Institute"/>
            <person name="Krizsan K."/>
            <person name="Almasi E."/>
            <person name="Merenyi Z."/>
            <person name="Sahu N."/>
            <person name="Viragh M."/>
            <person name="Koszo T."/>
            <person name="Mondo S."/>
            <person name="Kiss B."/>
            <person name="Balint B."/>
            <person name="Kues U."/>
            <person name="Barry K."/>
            <person name="Hegedus J.C."/>
            <person name="Henrissat B."/>
            <person name="Johnson J."/>
            <person name="Lipzen A."/>
            <person name="Ohm R."/>
            <person name="Nagy I."/>
            <person name="Pangilinan J."/>
            <person name="Yan J."/>
            <person name="Xiong Y."/>
            <person name="Grigoriev I.V."/>
            <person name="Hibbett D.S."/>
            <person name="Nagy L.G."/>
        </authorList>
    </citation>
    <scope>NUCLEOTIDE SEQUENCE [LARGE SCALE GENOMIC DNA]</scope>
    <source>
        <strain evidence="2 3">SZMC22713</strain>
    </source>
</reference>
<sequence length="573" mass="62784">MELLKNYIMQTSMYRGSPPIFDVPEFPPLRRVKPLPKRRRTLENASVDLGDLTVPNDLLASDPTADDLAHTLSTAMALQSYYMPILNGVQDTLKRDTDRHSDVGYGRELRCGGNAVGRDDTDQGDGEYIDHLQQPGNTKKRKVPAANISPSGDAQETTSAGEEEPSDRSIPTGSREATETIEFTSAVTSFGGGATIQGKRKLTRATNACLQHKEMLRSRKRQLATVLGALSHGDTLALDQALSSNYPFSKLAMRQNGKDGIGHRLRLSRRPVRRIARATQHSTKTPANNPSEASYLKFPSCAFTFEWPSTTSERVIATKEEVASLHIRFDEELSRQAAKAAEAARQAALAVSQMQKSKGGDRTQQRMRSDRPVGGGLANEQSSGLLDRAAASPKTKGKKKKRSALANASNPHHLRNYVPSRLPHSGQAPAANSGHNYLGPPPLRFLSAEIPPRRKKTHQAPLTPLVQLTNPEDEWMCALCEYRLFYGDEASYRRSIRSRKKILSRRRRARERAAAAASGKKMVAPVDLSGTAGTEMGVGYDGLGGSGDVAVEVTKQVKSRGERDRDKERGDIL</sequence>
<keyword evidence="3" id="KW-1185">Reference proteome</keyword>
<protein>
    <submittedName>
        <fullName evidence="2">Uncharacterized protein</fullName>
    </submittedName>
</protein>
<evidence type="ECO:0000256" key="1">
    <source>
        <dbReference type="SAM" id="MobiDB-lite"/>
    </source>
</evidence>
<proteinExistence type="predicted"/>
<name>A0A4Y7Q7W9_9AGAM</name>
<dbReference type="AlphaFoldDB" id="A0A4Y7Q7W9"/>
<dbReference type="OrthoDB" id="2507488at2759"/>
<gene>
    <name evidence="2" type="ORF">BD410DRAFT_787033</name>
</gene>
<organism evidence="2 3">
    <name type="scientific">Rickenella mellea</name>
    <dbReference type="NCBI Taxonomy" id="50990"/>
    <lineage>
        <taxon>Eukaryota</taxon>
        <taxon>Fungi</taxon>
        <taxon>Dikarya</taxon>
        <taxon>Basidiomycota</taxon>
        <taxon>Agaricomycotina</taxon>
        <taxon>Agaricomycetes</taxon>
        <taxon>Hymenochaetales</taxon>
        <taxon>Rickenellaceae</taxon>
        <taxon>Rickenella</taxon>
    </lineage>
</organism>
<dbReference type="EMBL" id="ML170169">
    <property type="protein sequence ID" value="TDL23757.1"/>
    <property type="molecule type" value="Genomic_DNA"/>
</dbReference>
<evidence type="ECO:0000313" key="2">
    <source>
        <dbReference type="EMBL" id="TDL23757.1"/>
    </source>
</evidence>
<dbReference type="VEuPathDB" id="FungiDB:BD410DRAFT_787033"/>
<accession>A0A4Y7Q7W9</accession>
<feature type="compositionally biased region" description="Polar residues" evidence="1">
    <location>
        <begin position="148"/>
        <end position="160"/>
    </location>
</feature>
<feature type="region of interest" description="Disordered" evidence="1">
    <location>
        <begin position="97"/>
        <end position="176"/>
    </location>
</feature>
<feature type="compositionally biased region" description="Basic and acidic residues" evidence="1">
    <location>
        <begin position="358"/>
        <end position="371"/>
    </location>
</feature>
<feature type="region of interest" description="Disordered" evidence="1">
    <location>
        <begin position="350"/>
        <end position="437"/>
    </location>
</feature>